<accession>A0A7J7SJ89</accession>
<evidence type="ECO:0000313" key="2">
    <source>
        <dbReference type="EMBL" id="KAF6288393.1"/>
    </source>
</evidence>
<dbReference type="GO" id="GO:0006355">
    <property type="term" value="P:regulation of DNA-templated transcription"/>
    <property type="evidence" value="ECO:0007669"/>
    <property type="project" value="InterPro"/>
</dbReference>
<dbReference type="SMART" id="SM00349">
    <property type="entry name" value="KRAB"/>
    <property type="match status" value="1"/>
</dbReference>
<evidence type="ECO:0000259" key="1">
    <source>
        <dbReference type="PROSITE" id="PS50805"/>
    </source>
</evidence>
<comment type="caution">
    <text evidence="2">The sequence shown here is derived from an EMBL/GenBank/DDBJ whole genome shotgun (WGS) entry which is preliminary data.</text>
</comment>
<dbReference type="AlphaFoldDB" id="A0A7J7SJ89"/>
<reference evidence="2 3" key="1">
    <citation type="journal article" date="2020" name="Nature">
        <title>Six reference-quality genomes reveal evolution of bat adaptations.</title>
        <authorList>
            <person name="Jebb D."/>
            <person name="Huang Z."/>
            <person name="Pippel M."/>
            <person name="Hughes G.M."/>
            <person name="Lavrichenko K."/>
            <person name="Devanna P."/>
            <person name="Winkler S."/>
            <person name="Jermiin L.S."/>
            <person name="Skirmuntt E.C."/>
            <person name="Katzourakis A."/>
            <person name="Burkitt-Gray L."/>
            <person name="Ray D.A."/>
            <person name="Sullivan K.A.M."/>
            <person name="Roscito J.G."/>
            <person name="Kirilenko B.M."/>
            <person name="Davalos L.M."/>
            <person name="Corthals A.P."/>
            <person name="Power M.L."/>
            <person name="Jones G."/>
            <person name="Ransome R.D."/>
            <person name="Dechmann D.K.N."/>
            <person name="Locatelli A.G."/>
            <person name="Puechmaille S.J."/>
            <person name="Fedrigo O."/>
            <person name="Jarvis E.D."/>
            <person name="Hiller M."/>
            <person name="Vernes S.C."/>
            <person name="Myers E.W."/>
            <person name="Teeling E.C."/>
        </authorList>
    </citation>
    <scope>NUCLEOTIDE SEQUENCE [LARGE SCALE GENOMIC DNA]</scope>
    <source>
        <strain evidence="2">MRhiFer1</strain>
        <tissue evidence="2">Lung</tissue>
    </source>
</reference>
<dbReference type="Gene3D" id="6.10.140.140">
    <property type="match status" value="1"/>
</dbReference>
<protein>
    <recommendedName>
        <fullName evidence="1">KRAB domain-containing protein</fullName>
    </recommendedName>
</protein>
<dbReference type="InterPro" id="IPR036051">
    <property type="entry name" value="KRAB_dom_sf"/>
</dbReference>
<dbReference type="EMBL" id="JACAGC010000022">
    <property type="protein sequence ID" value="KAF6288393.1"/>
    <property type="molecule type" value="Genomic_DNA"/>
</dbReference>
<dbReference type="Pfam" id="PF01352">
    <property type="entry name" value="KRAB"/>
    <property type="match status" value="1"/>
</dbReference>
<name>A0A7J7SJ89_RHIFE</name>
<dbReference type="Proteomes" id="UP000585614">
    <property type="component" value="Unassembled WGS sequence"/>
</dbReference>
<feature type="domain" description="KRAB" evidence="1">
    <location>
        <begin position="8"/>
        <end position="76"/>
    </location>
</feature>
<dbReference type="CDD" id="cd07765">
    <property type="entry name" value="KRAB_A-box"/>
    <property type="match status" value="1"/>
</dbReference>
<sequence length="122" mass="13838">MTEAEGSLSFKDVTVDFTWEEWQLLVPEQKDLYPGCDVGELQPPGVRFPAIKPEALFRLEQEPWRAEEEISSHPHPVTADTTNHIRSVCLQLTIVMYVSVLGSLSLWDSTQDTALYLVAMYP</sequence>
<dbReference type="SUPFAM" id="SSF109640">
    <property type="entry name" value="KRAB domain (Kruppel-associated box)"/>
    <property type="match status" value="1"/>
</dbReference>
<proteinExistence type="predicted"/>
<dbReference type="InterPro" id="IPR001909">
    <property type="entry name" value="KRAB"/>
</dbReference>
<gene>
    <name evidence="2" type="ORF">mRhiFer1_009127</name>
</gene>
<organism evidence="2 3">
    <name type="scientific">Rhinolophus ferrumequinum</name>
    <name type="common">Greater horseshoe bat</name>
    <dbReference type="NCBI Taxonomy" id="59479"/>
    <lineage>
        <taxon>Eukaryota</taxon>
        <taxon>Metazoa</taxon>
        <taxon>Chordata</taxon>
        <taxon>Craniata</taxon>
        <taxon>Vertebrata</taxon>
        <taxon>Euteleostomi</taxon>
        <taxon>Mammalia</taxon>
        <taxon>Eutheria</taxon>
        <taxon>Laurasiatheria</taxon>
        <taxon>Chiroptera</taxon>
        <taxon>Yinpterochiroptera</taxon>
        <taxon>Rhinolophoidea</taxon>
        <taxon>Rhinolophidae</taxon>
        <taxon>Rhinolophinae</taxon>
        <taxon>Rhinolophus</taxon>
    </lineage>
</organism>
<evidence type="ECO:0000313" key="3">
    <source>
        <dbReference type="Proteomes" id="UP000585614"/>
    </source>
</evidence>
<dbReference type="PROSITE" id="PS50805">
    <property type="entry name" value="KRAB"/>
    <property type="match status" value="1"/>
</dbReference>